<evidence type="ECO:0000256" key="8">
    <source>
        <dbReference type="RuleBase" id="RU003943"/>
    </source>
</evidence>
<feature type="transmembrane region" description="Helical" evidence="9">
    <location>
        <begin position="260"/>
        <end position="279"/>
    </location>
</feature>
<dbReference type="GO" id="GO:0055085">
    <property type="term" value="P:transmembrane transport"/>
    <property type="evidence" value="ECO:0007669"/>
    <property type="project" value="InterPro"/>
</dbReference>
<dbReference type="PANTHER" id="PTHR30477">
    <property type="entry name" value="ABC-TRANSPORTER METAL-BINDING PROTEIN"/>
    <property type="match status" value="1"/>
</dbReference>
<keyword evidence="7 9" id="KW-0472">Membrane</keyword>
<dbReference type="EMBL" id="CP064954">
    <property type="protein sequence ID" value="QPK79435.1"/>
    <property type="molecule type" value="Genomic_DNA"/>
</dbReference>
<dbReference type="GO" id="GO:0010043">
    <property type="term" value="P:response to zinc ion"/>
    <property type="evidence" value="ECO:0007669"/>
    <property type="project" value="TreeGrafter"/>
</dbReference>
<evidence type="ECO:0000256" key="5">
    <source>
        <dbReference type="ARBA" id="ARBA00022692"/>
    </source>
</evidence>
<dbReference type="KEGG" id="cliz:G7Y31_01565"/>
<feature type="transmembrane region" description="Helical" evidence="9">
    <location>
        <begin position="101"/>
        <end position="121"/>
    </location>
</feature>
<keyword evidence="6 9" id="KW-1133">Transmembrane helix</keyword>
<reference evidence="10 11" key="1">
    <citation type="submission" date="2020-11" db="EMBL/GenBank/DDBJ databases">
        <title>Corynebacterium sp. ZJ-599.</title>
        <authorList>
            <person name="Zhou J."/>
        </authorList>
    </citation>
    <scope>NUCLEOTIDE SEQUENCE [LARGE SCALE GENOMIC DNA]</scope>
    <source>
        <strain evidence="10 11">ZJ-599</strain>
    </source>
</reference>
<gene>
    <name evidence="10" type="ORF">G7Y31_01565</name>
</gene>
<dbReference type="GO" id="GO:0043190">
    <property type="term" value="C:ATP-binding cassette (ABC) transporter complex"/>
    <property type="evidence" value="ECO:0007669"/>
    <property type="project" value="InterPro"/>
</dbReference>
<accession>A0A7T0KFN2</accession>
<keyword evidence="11" id="KW-1185">Reference proteome</keyword>
<proteinExistence type="inferred from homology"/>
<dbReference type="AlphaFoldDB" id="A0A7T0KFN2"/>
<sequence>MNPLDLFTDYTYAQALCGTVVVGLSAGAVGPLLFLRRTSLLTDVVAHSSLPGIVAAFLVASLFTSNGRIPPVLLLGALASGLLAVWLVRLLPRLAPLHPDAVLAATLSSFFALGMVGLQFLSRHPLPGQAGLADYLLGNASTLTRADVITIAVVGGGAVGCLLLVHHAHAVTVSDTAFAQATGVPVRVVNAIAYAALVTVTVVGITVVGVVLMVAACCAPAAAARQLTRRLVPFIVTSSLLGGASAAVGCYISIACGPLPTGPIIILVQAACVLAALLLRKVLPCLAR</sequence>
<dbReference type="Pfam" id="PF00950">
    <property type="entry name" value="ABC-3"/>
    <property type="match status" value="1"/>
</dbReference>
<keyword evidence="3 8" id="KW-0813">Transport</keyword>
<feature type="transmembrane region" description="Helical" evidence="9">
    <location>
        <begin position="231"/>
        <end position="254"/>
    </location>
</feature>
<dbReference type="InterPro" id="IPR037294">
    <property type="entry name" value="ABC_BtuC-like"/>
</dbReference>
<evidence type="ECO:0000256" key="2">
    <source>
        <dbReference type="ARBA" id="ARBA00008034"/>
    </source>
</evidence>
<dbReference type="PANTHER" id="PTHR30477:SF3">
    <property type="entry name" value="METAL TRANSPORT SYSTEM MEMBRANE PROTEIN CT_069-RELATED"/>
    <property type="match status" value="1"/>
</dbReference>
<dbReference type="RefSeq" id="WP_165008866.1">
    <property type="nucleotide sequence ID" value="NZ_CP064954.1"/>
</dbReference>
<evidence type="ECO:0000256" key="7">
    <source>
        <dbReference type="ARBA" id="ARBA00023136"/>
    </source>
</evidence>
<evidence type="ECO:0000256" key="1">
    <source>
        <dbReference type="ARBA" id="ARBA00004651"/>
    </source>
</evidence>
<feature type="transmembrane region" description="Helical" evidence="9">
    <location>
        <begin position="192"/>
        <end position="219"/>
    </location>
</feature>
<comment type="subcellular location">
    <subcellularLocation>
        <location evidence="1 8">Cell membrane</location>
        <topology evidence="1 8">Multi-pass membrane protein</topology>
    </subcellularLocation>
</comment>
<comment type="similarity">
    <text evidence="2 8">Belongs to the ABC-3 integral membrane protein family.</text>
</comment>
<feature type="transmembrane region" description="Helical" evidence="9">
    <location>
        <begin position="12"/>
        <end position="35"/>
    </location>
</feature>
<dbReference type="Proteomes" id="UP000594681">
    <property type="component" value="Chromosome"/>
</dbReference>
<evidence type="ECO:0000313" key="10">
    <source>
        <dbReference type="EMBL" id="QPK79435.1"/>
    </source>
</evidence>
<dbReference type="SUPFAM" id="SSF81345">
    <property type="entry name" value="ABC transporter involved in vitamin B12 uptake, BtuC"/>
    <property type="match status" value="1"/>
</dbReference>
<keyword evidence="5 8" id="KW-0812">Transmembrane</keyword>
<evidence type="ECO:0000256" key="9">
    <source>
        <dbReference type="SAM" id="Phobius"/>
    </source>
</evidence>
<feature type="transmembrane region" description="Helical" evidence="9">
    <location>
        <begin position="69"/>
        <end position="89"/>
    </location>
</feature>
<evidence type="ECO:0000256" key="6">
    <source>
        <dbReference type="ARBA" id="ARBA00022989"/>
    </source>
</evidence>
<keyword evidence="4" id="KW-1003">Cell membrane</keyword>
<dbReference type="Gene3D" id="1.10.3470.10">
    <property type="entry name" value="ABC transporter involved in vitamin B12 uptake, BtuC"/>
    <property type="match status" value="1"/>
</dbReference>
<evidence type="ECO:0000256" key="4">
    <source>
        <dbReference type="ARBA" id="ARBA00022475"/>
    </source>
</evidence>
<name>A0A7T0KFN2_9CORY</name>
<protein>
    <submittedName>
        <fullName evidence="10">Metal ABC transporter permease</fullName>
    </submittedName>
</protein>
<evidence type="ECO:0000256" key="3">
    <source>
        <dbReference type="ARBA" id="ARBA00022448"/>
    </source>
</evidence>
<organism evidence="10 11">
    <name type="scientific">Corynebacterium lizhenjunii</name>
    <dbReference type="NCBI Taxonomy" id="2709394"/>
    <lineage>
        <taxon>Bacteria</taxon>
        <taxon>Bacillati</taxon>
        <taxon>Actinomycetota</taxon>
        <taxon>Actinomycetes</taxon>
        <taxon>Mycobacteriales</taxon>
        <taxon>Corynebacteriaceae</taxon>
        <taxon>Corynebacterium</taxon>
    </lineage>
</organism>
<dbReference type="InterPro" id="IPR001626">
    <property type="entry name" value="ABC_TroCD"/>
</dbReference>
<feature type="transmembrane region" description="Helical" evidence="9">
    <location>
        <begin position="44"/>
        <end position="63"/>
    </location>
</feature>
<evidence type="ECO:0000313" key="11">
    <source>
        <dbReference type="Proteomes" id="UP000594681"/>
    </source>
</evidence>